<comment type="caution">
    <text evidence="1">The sequence shown here is derived from an EMBL/GenBank/DDBJ whole genome shotgun (WGS) entry which is preliminary data.</text>
</comment>
<sequence length="110" mass="12374">MDKNNALIFLDEQTDFTGEIKASDIILYGKISGTIWAEDSIRLKSGSYMEGEVYTKDFFPEKGAVYNGKLHIIKSESQNDTTKKSQPKQSGLNFRTGLQKIFSILSSWAL</sequence>
<dbReference type="Pfam" id="PF04519">
    <property type="entry name" value="Bactofilin"/>
    <property type="match status" value="1"/>
</dbReference>
<name>A0A2A2GCD1_9BACT</name>
<evidence type="ECO:0000313" key="2">
    <source>
        <dbReference type="Proteomes" id="UP000218831"/>
    </source>
</evidence>
<reference evidence="1 2" key="1">
    <citation type="submission" date="2017-08" db="EMBL/GenBank/DDBJ databases">
        <title>Aliifodinibius alkalisoli sp. nov., isolated from saline alkaline soil.</title>
        <authorList>
            <person name="Liu D."/>
            <person name="Zhang G."/>
        </authorList>
    </citation>
    <scope>NUCLEOTIDE SEQUENCE [LARGE SCALE GENOMIC DNA]</scope>
    <source>
        <strain evidence="1 2">WN023</strain>
    </source>
</reference>
<dbReference type="Proteomes" id="UP000218831">
    <property type="component" value="Unassembled WGS sequence"/>
</dbReference>
<dbReference type="EMBL" id="NSKE01000002">
    <property type="protein sequence ID" value="PAU95326.1"/>
    <property type="molecule type" value="Genomic_DNA"/>
</dbReference>
<dbReference type="RefSeq" id="WP_095605452.1">
    <property type="nucleotide sequence ID" value="NZ_NSKE01000002.1"/>
</dbReference>
<protein>
    <recommendedName>
        <fullName evidence="3">Polymer-forming cytoskeletal protein</fullName>
    </recommendedName>
</protein>
<keyword evidence="2" id="KW-1185">Reference proteome</keyword>
<dbReference type="AlphaFoldDB" id="A0A2A2GCD1"/>
<accession>A0A2A2GCD1</accession>
<dbReference type="InterPro" id="IPR007607">
    <property type="entry name" value="BacA/B"/>
</dbReference>
<evidence type="ECO:0008006" key="3">
    <source>
        <dbReference type="Google" id="ProtNLM"/>
    </source>
</evidence>
<organism evidence="1 2">
    <name type="scientific">Fodinibius salipaludis</name>
    <dbReference type="NCBI Taxonomy" id="2032627"/>
    <lineage>
        <taxon>Bacteria</taxon>
        <taxon>Pseudomonadati</taxon>
        <taxon>Balneolota</taxon>
        <taxon>Balneolia</taxon>
        <taxon>Balneolales</taxon>
        <taxon>Balneolaceae</taxon>
        <taxon>Fodinibius</taxon>
    </lineage>
</organism>
<gene>
    <name evidence="1" type="ORF">CK503_03790</name>
</gene>
<proteinExistence type="predicted"/>
<evidence type="ECO:0000313" key="1">
    <source>
        <dbReference type="EMBL" id="PAU95326.1"/>
    </source>
</evidence>